<evidence type="ECO:0000256" key="4">
    <source>
        <dbReference type="ARBA" id="ARBA00023242"/>
    </source>
</evidence>
<dbReference type="PROSITE" id="PS00463">
    <property type="entry name" value="ZN2_CY6_FUNGAL_1"/>
    <property type="match status" value="1"/>
</dbReference>
<dbReference type="SMART" id="SM00066">
    <property type="entry name" value="GAL4"/>
    <property type="match status" value="1"/>
</dbReference>
<evidence type="ECO:0000313" key="8">
    <source>
        <dbReference type="Proteomes" id="UP001610335"/>
    </source>
</evidence>
<feature type="domain" description="Zn(2)-C6 fungal-type" evidence="6">
    <location>
        <begin position="2"/>
        <end position="31"/>
    </location>
</feature>
<evidence type="ECO:0000256" key="3">
    <source>
        <dbReference type="ARBA" id="ARBA00023163"/>
    </source>
</evidence>
<sequence>MACDNCRRRKVQCNREQPCPKCQEASLNCAYTSVPQRKGPKGNSARVLSSLRSTGGEEHSSIAPANYTPSSFPAPPTLHSMQEVNTTSPVPSVSFPHTSSSSDGRSELLFLPSYTYETRRLPASILMSASFMQNLYPIMPVIDPKSLCDSTDPESLHPHRYAYLAALSAATHL</sequence>
<evidence type="ECO:0000256" key="5">
    <source>
        <dbReference type="SAM" id="MobiDB-lite"/>
    </source>
</evidence>
<comment type="caution">
    <text evidence="7">The sequence shown here is derived from an EMBL/GenBank/DDBJ whole genome shotgun (WGS) entry which is preliminary data.</text>
</comment>
<feature type="compositionally biased region" description="Low complexity" evidence="5">
    <location>
        <begin position="84"/>
        <end position="102"/>
    </location>
</feature>
<accession>A0ABR4HL81</accession>
<dbReference type="InterPro" id="IPR001138">
    <property type="entry name" value="Zn2Cys6_DnaBD"/>
</dbReference>
<dbReference type="PROSITE" id="PS50048">
    <property type="entry name" value="ZN2_CY6_FUNGAL_2"/>
    <property type="match status" value="1"/>
</dbReference>
<dbReference type="SUPFAM" id="SSF57701">
    <property type="entry name" value="Zn2/Cys6 DNA-binding domain"/>
    <property type="match status" value="1"/>
</dbReference>
<dbReference type="Pfam" id="PF00172">
    <property type="entry name" value="Zn_clus"/>
    <property type="match status" value="1"/>
</dbReference>
<feature type="region of interest" description="Disordered" evidence="5">
    <location>
        <begin position="33"/>
        <end position="104"/>
    </location>
</feature>
<dbReference type="CDD" id="cd00067">
    <property type="entry name" value="GAL4"/>
    <property type="match status" value="1"/>
</dbReference>
<keyword evidence="1" id="KW-0805">Transcription regulation</keyword>
<gene>
    <name evidence="7" type="ORF">BDW59DRAFT_166440</name>
</gene>
<protein>
    <recommendedName>
        <fullName evidence="6">Zn(2)-C6 fungal-type domain-containing protein</fullName>
    </recommendedName>
</protein>
<keyword evidence="8" id="KW-1185">Reference proteome</keyword>
<dbReference type="EMBL" id="JBFXLS010000103">
    <property type="protein sequence ID" value="KAL2816229.1"/>
    <property type="molecule type" value="Genomic_DNA"/>
</dbReference>
<proteinExistence type="predicted"/>
<dbReference type="PANTHER" id="PTHR31668">
    <property type="entry name" value="GLUCOSE TRANSPORT TRANSCRIPTION REGULATOR RGT1-RELATED-RELATED"/>
    <property type="match status" value="1"/>
</dbReference>
<organism evidence="7 8">
    <name type="scientific">Aspergillus cavernicola</name>
    <dbReference type="NCBI Taxonomy" id="176166"/>
    <lineage>
        <taxon>Eukaryota</taxon>
        <taxon>Fungi</taxon>
        <taxon>Dikarya</taxon>
        <taxon>Ascomycota</taxon>
        <taxon>Pezizomycotina</taxon>
        <taxon>Eurotiomycetes</taxon>
        <taxon>Eurotiomycetidae</taxon>
        <taxon>Eurotiales</taxon>
        <taxon>Aspergillaceae</taxon>
        <taxon>Aspergillus</taxon>
        <taxon>Aspergillus subgen. Nidulantes</taxon>
    </lineage>
</organism>
<dbReference type="InterPro" id="IPR036864">
    <property type="entry name" value="Zn2-C6_fun-type_DNA-bd_sf"/>
</dbReference>
<keyword evidence="3" id="KW-0804">Transcription</keyword>
<dbReference type="Proteomes" id="UP001610335">
    <property type="component" value="Unassembled WGS sequence"/>
</dbReference>
<keyword evidence="4" id="KW-0539">Nucleus</keyword>
<evidence type="ECO:0000256" key="2">
    <source>
        <dbReference type="ARBA" id="ARBA00023125"/>
    </source>
</evidence>
<reference evidence="7 8" key="1">
    <citation type="submission" date="2024-07" db="EMBL/GenBank/DDBJ databases">
        <title>Section-level genome sequencing and comparative genomics of Aspergillus sections Usti and Cavernicolus.</title>
        <authorList>
            <consortium name="Lawrence Berkeley National Laboratory"/>
            <person name="Nybo J.L."/>
            <person name="Vesth T.C."/>
            <person name="Theobald S."/>
            <person name="Frisvad J.C."/>
            <person name="Larsen T.O."/>
            <person name="Kjaerboelling I."/>
            <person name="Rothschild-Mancinelli K."/>
            <person name="Lyhne E.K."/>
            <person name="Kogle M.E."/>
            <person name="Barry K."/>
            <person name="Clum A."/>
            <person name="Na H."/>
            <person name="Ledsgaard L."/>
            <person name="Lin J."/>
            <person name="Lipzen A."/>
            <person name="Kuo A."/>
            <person name="Riley R."/>
            <person name="Mondo S."/>
            <person name="LaButti K."/>
            <person name="Haridas S."/>
            <person name="Pangalinan J."/>
            <person name="Salamov A.A."/>
            <person name="Simmons B.A."/>
            <person name="Magnuson J.K."/>
            <person name="Chen J."/>
            <person name="Drula E."/>
            <person name="Henrissat B."/>
            <person name="Wiebenga A."/>
            <person name="Lubbers R.J."/>
            <person name="Gomes A.C."/>
            <person name="Makela M.R."/>
            <person name="Stajich J."/>
            <person name="Grigoriev I.V."/>
            <person name="Mortensen U.H."/>
            <person name="De vries R.P."/>
            <person name="Baker S.E."/>
            <person name="Andersen M.R."/>
        </authorList>
    </citation>
    <scope>NUCLEOTIDE SEQUENCE [LARGE SCALE GENOMIC DNA]</scope>
    <source>
        <strain evidence="7 8">CBS 600.67</strain>
    </source>
</reference>
<dbReference type="InterPro" id="IPR050797">
    <property type="entry name" value="Carb_Metab_Trans_Reg"/>
</dbReference>
<evidence type="ECO:0000313" key="7">
    <source>
        <dbReference type="EMBL" id="KAL2816229.1"/>
    </source>
</evidence>
<dbReference type="PANTHER" id="PTHR31668:SF19">
    <property type="entry name" value="ZN(2)-C6 FUNGAL-TYPE DOMAIN-CONTAINING PROTEIN-RELATED"/>
    <property type="match status" value="1"/>
</dbReference>
<evidence type="ECO:0000256" key="1">
    <source>
        <dbReference type="ARBA" id="ARBA00023015"/>
    </source>
</evidence>
<keyword evidence="2" id="KW-0238">DNA-binding</keyword>
<evidence type="ECO:0000259" key="6">
    <source>
        <dbReference type="PROSITE" id="PS50048"/>
    </source>
</evidence>
<name>A0ABR4HL81_9EURO</name>
<dbReference type="Gene3D" id="4.10.240.10">
    <property type="entry name" value="Zn(2)-C6 fungal-type DNA-binding domain"/>
    <property type="match status" value="1"/>
</dbReference>